<dbReference type="PROSITE" id="PS50181">
    <property type="entry name" value="FBOX"/>
    <property type="match status" value="1"/>
</dbReference>
<protein>
    <submittedName>
        <fullName evidence="2">F-box associated domain protein</fullName>
    </submittedName>
</protein>
<dbReference type="InterPro" id="IPR036047">
    <property type="entry name" value="F-box-like_dom_sf"/>
</dbReference>
<dbReference type="SUPFAM" id="SSF81383">
    <property type="entry name" value="F-box domain"/>
    <property type="match status" value="1"/>
</dbReference>
<accession>A0A5B7LJR9</accession>
<proteinExistence type="predicted"/>
<dbReference type="InterPro" id="IPR001810">
    <property type="entry name" value="F-box_dom"/>
</dbReference>
<dbReference type="EMBL" id="MH838002">
    <property type="protein sequence ID" value="QBG82611.1"/>
    <property type="molecule type" value="Genomic_DNA"/>
</dbReference>
<sequence length="315" mass="37359">MSFLFSLAMDCLRTMGICKSIVRKDEDKCQVARELQKLPSDAVYEILARVELNTLLRQCRWVCKDWLKLIICDAQTIKIPTYYICKPATREWRKMPNPKTRLTALHTGVAVTQTYPNLQFKMLRLSYTKTGFGHHCEVFDSTSWAWKRLAYIKFNIEGTMLRKRNGIFLNGGFHWLTNLGEIFVYYVDQEKWAIIKVTQEMENYIQEALCIAIYCDGKLGVLYTTKEWMEIWILEGYSTTNPIWKRKFRRDVRRIFENSRYHPWPVGMWSNDTVMMLCDTKVVWINCTNDTCTTSEFSKPSTHELYLFRTEFGYF</sequence>
<dbReference type="Gene3D" id="1.20.1280.50">
    <property type="match status" value="1"/>
</dbReference>
<evidence type="ECO:0000313" key="2">
    <source>
        <dbReference type="EMBL" id="QBG82611.1"/>
    </source>
</evidence>
<name>A0A5B7LJR9_PAPSO</name>
<dbReference type="PANTHER" id="PTHR35546:SF16">
    <property type="entry name" value="F-BOX ASSOCIATED UBIQUITINATION EFFECTOR FAMILY PROTEIN-RELATED"/>
    <property type="match status" value="1"/>
</dbReference>
<feature type="domain" description="F-box" evidence="1">
    <location>
        <begin position="32"/>
        <end position="79"/>
    </location>
</feature>
<reference evidence="2" key="1">
    <citation type="journal article" date="2019" name="Plant Physiol.">
        <title>Purine permease-type benzylisoquinoline alkaloid transporters in opium poppy.</title>
        <authorList>
            <person name="Dastmalchi M."/>
            <person name="Chang L."/>
            <person name="Chen R."/>
            <person name="Yu L."/>
            <person name="Chen X."/>
            <person name="Hagel J."/>
            <person name="Facchini P.J."/>
        </authorList>
    </citation>
    <scope>NUCLEOTIDE SEQUENCE</scope>
</reference>
<dbReference type="PANTHER" id="PTHR35546">
    <property type="entry name" value="F-BOX PROTEIN INTERACTION DOMAIN PROTEIN-RELATED"/>
    <property type="match status" value="1"/>
</dbReference>
<dbReference type="AlphaFoldDB" id="A0A5B7LJR9"/>
<organism evidence="2">
    <name type="scientific">Papaver somniferum</name>
    <name type="common">Opium poppy</name>
    <dbReference type="NCBI Taxonomy" id="3469"/>
    <lineage>
        <taxon>Eukaryota</taxon>
        <taxon>Viridiplantae</taxon>
        <taxon>Streptophyta</taxon>
        <taxon>Embryophyta</taxon>
        <taxon>Tracheophyta</taxon>
        <taxon>Spermatophyta</taxon>
        <taxon>Magnoliopsida</taxon>
        <taxon>Ranunculales</taxon>
        <taxon>Papaveraceae</taxon>
        <taxon>Papaveroideae</taxon>
        <taxon>Papaver</taxon>
    </lineage>
</organism>
<dbReference type="InterPro" id="IPR055290">
    <property type="entry name" value="At3g26010-like"/>
</dbReference>
<evidence type="ECO:0000259" key="1">
    <source>
        <dbReference type="PROSITE" id="PS50181"/>
    </source>
</evidence>